<accession>A0A3B1CV66</accession>
<gene>
    <name evidence="1" type="ORF">MNBD_IGNAVI01-2425</name>
</gene>
<dbReference type="GO" id="GO:0003942">
    <property type="term" value="F:N-acetyl-gamma-glutamyl-phosphate reductase activity"/>
    <property type="evidence" value="ECO:0007669"/>
    <property type="project" value="UniProtKB-EC"/>
</dbReference>
<dbReference type="PANTHER" id="PTHR32338:SF10">
    <property type="entry name" value="N-ACETYL-GAMMA-GLUTAMYL-PHOSPHATE REDUCTASE, CHLOROPLASTIC-RELATED"/>
    <property type="match status" value="1"/>
</dbReference>
<keyword evidence="1" id="KW-0560">Oxidoreductase</keyword>
<dbReference type="EC" id="1.2.1.38" evidence="1"/>
<dbReference type="AlphaFoldDB" id="A0A3B1CV66"/>
<dbReference type="PANTHER" id="PTHR32338">
    <property type="entry name" value="N-ACETYL-GAMMA-GLUTAMYL-PHOSPHATE REDUCTASE, CHLOROPLASTIC-RELATED-RELATED"/>
    <property type="match status" value="1"/>
</dbReference>
<evidence type="ECO:0000313" key="1">
    <source>
        <dbReference type="EMBL" id="VAX28483.1"/>
    </source>
</evidence>
<reference evidence="1" key="1">
    <citation type="submission" date="2018-06" db="EMBL/GenBank/DDBJ databases">
        <authorList>
            <person name="Zhirakovskaya E."/>
        </authorList>
    </citation>
    <scope>NUCLEOTIDE SEQUENCE</scope>
</reference>
<feature type="non-terminal residue" evidence="1">
    <location>
        <position position="1"/>
    </location>
</feature>
<sequence>TPPELKWVVNTNFCDINISAKGKIVIITSTIDNLIKGASGQAIQNMNKIYGWDETLGLLNSNFIKA</sequence>
<name>A0A3B1CV66_9ZZZZ</name>
<dbReference type="InterPro" id="IPR050085">
    <property type="entry name" value="AGPR"/>
</dbReference>
<protein>
    <submittedName>
        <fullName evidence="1">N-acetyl-gamma-glutamyl-phosphate reductase</fullName>
        <ecNumber evidence="1">1.2.1.38</ecNumber>
    </submittedName>
</protein>
<dbReference type="Gene3D" id="3.30.360.10">
    <property type="entry name" value="Dihydrodipicolinate Reductase, domain 2"/>
    <property type="match status" value="1"/>
</dbReference>
<organism evidence="1">
    <name type="scientific">hydrothermal vent metagenome</name>
    <dbReference type="NCBI Taxonomy" id="652676"/>
    <lineage>
        <taxon>unclassified sequences</taxon>
        <taxon>metagenomes</taxon>
        <taxon>ecological metagenomes</taxon>
    </lineage>
</organism>
<dbReference type="EMBL" id="UOGD01000417">
    <property type="protein sequence ID" value="VAX28483.1"/>
    <property type="molecule type" value="Genomic_DNA"/>
</dbReference>
<dbReference type="Gene3D" id="3.40.50.720">
    <property type="entry name" value="NAD(P)-binding Rossmann-like Domain"/>
    <property type="match status" value="1"/>
</dbReference>
<proteinExistence type="predicted"/>